<reference evidence="8 9" key="1">
    <citation type="submission" date="2019-11" db="EMBL/GenBank/DDBJ databases">
        <title>Whole genome sequence of Haloferax sp. MBLA0078.</title>
        <authorList>
            <person name="Seo M.-J."/>
            <person name="Cho E.-S."/>
        </authorList>
    </citation>
    <scope>NUCLEOTIDE SEQUENCE [LARGE SCALE GENOMIC DNA]</scope>
    <source>
        <strain evidence="8 9">MBLA0078</strain>
    </source>
</reference>
<dbReference type="AlphaFoldDB" id="A0A6A8G456"/>
<sequence>MSTLVIAPLLVALVTAILTLLVRPSDLLQRTVSLLGGVAYLGAVAVLFEAVVLPLGSESDILVYQVSDWAAPFGITLVADGLSVFMLALAGLVSLVALVYSIASISAFGQRLSYHPLYHFMMVGVTGSFLTGDIFNLFVWFEVMLMSSYILVLFYSGREHTRAALNYVVLNLIGSAVMLVAIGGLYSTTGTLNMADLARRLADPAAYNIALLPVLGLSAVLFSVFALKAGLAPFQFWVPAAYRAAPAPVTAMLAGVVKKVGVYAIIRLYFTIFAAASLDLSFLGISGDSVLGFFGPVMFAMAAVSIVFGGLGAVGRDDVDGILAYSSISQVGFIVLPLAVAATAPSEAVTVLGVTAAIVYAFNHGLAKSLLFLASGTIQDVVGSDRLSDLGGLANRAPVLAAAFFLGALTLIGVPPISGFFGKFLVFQAAAEALAAGATGSALALAVALAGAILTIAYYTRAWNQVFWGRTTEMVDATLPARWTLGSATPPMADGGDDGLERLELTTQVTAAVVLALAAVGFGIGFEAVFEAANAAAHAALDTNAYVEAVLHGPGVGMEAGAGTGGGH</sequence>
<feature type="transmembrane region" description="Helical" evidence="6">
    <location>
        <begin position="6"/>
        <end position="22"/>
    </location>
</feature>
<evidence type="ECO:0000256" key="1">
    <source>
        <dbReference type="ARBA" id="ARBA00004651"/>
    </source>
</evidence>
<proteinExistence type="predicted"/>
<feature type="transmembrane region" description="Helical" evidence="6">
    <location>
        <begin position="433"/>
        <end position="460"/>
    </location>
</feature>
<dbReference type="GO" id="GO:0042773">
    <property type="term" value="P:ATP synthesis coupled electron transport"/>
    <property type="evidence" value="ECO:0007669"/>
    <property type="project" value="InterPro"/>
</dbReference>
<dbReference type="InterPro" id="IPR003918">
    <property type="entry name" value="NADH_UbQ_OxRdtase"/>
</dbReference>
<evidence type="ECO:0000256" key="4">
    <source>
        <dbReference type="ARBA" id="ARBA00022989"/>
    </source>
</evidence>
<evidence type="ECO:0000256" key="3">
    <source>
        <dbReference type="ARBA" id="ARBA00022692"/>
    </source>
</evidence>
<evidence type="ECO:0000256" key="2">
    <source>
        <dbReference type="ARBA" id="ARBA00022475"/>
    </source>
</evidence>
<comment type="subcellular location">
    <subcellularLocation>
        <location evidence="1">Cell membrane</location>
        <topology evidence="1">Multi-pass membrane protein</topology>
    </subcellularLocation>
</comment>
<evidence type="ECO:0000259" key="7">
    <source>
        <dbReference type="Pfam" id="PF00361"/>
    </source>
</evidence>
<feature type="transmembrane region" description="Helical" evidence="6">
    <location>
        <begin position="73"/>
        <end position="100"/>
    </location>
</feature>
<dbReference type="PANTHER" id="PTHR42703:SF1">
    <property type="entry name" value="NA(+)_H(+) ANTIPORTER SUBUNIT D1"/>
    <property type="match status" value="1"/>
</dbReference>
<accession>A0A6A8G456</accession>
<dbReference type="PRINTS" id="PR01437">
    <property type="entry name" value="NUOXDRDTASE4"/>
</dbReference>
<dbReference type="InterPro" id="IPR050586">
    <property type="entry name" value="CPA3_Na-H_Antiporter_D"/>
</dbReference>
<feature type="transmembrane region" description="Helical" evidence="6">
    <location>
        <begin position="34"/>
        <end position="53"/>
    </location>
</feature>
<dbReference type="InterPro" id="IPR001750">
    <property type="entry name" value="ND/Mrp_TM"/>
</dbReference>
<dbReference type="OrthoDB" id="101192at2157"/>
<dbReference type="EMBL" id="WKJQ01000001">
    <property type="protein sequence ID" value="MRW95719.1"/>
    <property type="molecule type" value="Genomic_DNA"/>
</dbReference>
<feature type="transmembrane region" description="Helical" evidence="6">
    <location>
        <begin position="268"/>
        <end position="287"/>
    </location>
</feature>
<keyword evidence="9" id="KW-1185">Reference proteome</keyword>
<keyword evidence="3 6" id="KW-0812">Transmembrane</keyword>
<keyword evidence="5 6" id="KW-0472">Membrane</keyword>
<dbReference type="Pfam" id="PF00361">
    <property type="entry name" value="Proton_antipo_M"/>
    <property type="match status" value="1"/>
</dbReference>
<organism evidence="8 9">
    <name type="scientific">Haloferax marinum</name>
    <dbReference type="NCBI Taxonomy" id="2666143"/>
    <lineage>
        <taxon>Archaea</taxon>
        <taxon>Methanobacteriati</taxon>
        <taxon>Methanobacteriota</taxon>
        <taxon>Stenosarchaea group</taxon>
        <taxon>Halobacteria</taxon>
        <taxon>Halobacteriales</taxon>
        <taxon>Haloferacaceae</taxon>
        <taxon>Haloferax</taxon>
    </lineage>
</organism>
<gene>
    <name evidence="8" type="ORF">GJR99_03900</name>
</gene>
<dbReference type="RefSeq" id="WP_151109468.1">
    <property type="nucleotide sequence ID" value="NZ_WKJQ01000001.1"/>
</dbReference>
<comment type="caution">
    <text evidence="8">The sequence shown here is derived from an EMBL/GenBank/DDBJ whole genome shotgun (WGS) entry which is preliminary data.</text>
</comment>
<protein>
    <submittedName>
        <fullName evidence="8">Na+/H+ antiporter subunit D</fullName>
    </submittedName>
</protein>
<feature type="transmembrane region" description="Helical" evidence="6">
    <location>
        <begin position="137"/>
        <end position="155"/>
    </location>
</feature>
<dbReference type="Proteomes" id="UP000443423">
    <property type="component" value="Unassembled WGS sequence"/>
</dbReference>
<name>A0A6A8G456_9EURY</name>
<keyword evidence="2" id="KW-1003">Cell membrane</keyword>
<dbReference type="PANTHER" id="PTHR42703">
    <property type="entry name" value="NADH DEHYDROGENASE"/>
    <property type="match status" value="1"/>
</dbReference>
<feature type="transmembrane region" description="Helical" evidence="6">
    <location>
        <begin position="399"/>
        <end position="421"/>
    </location>
</feature>
<feature type="transmembrane region" description="Helical" evidence="6">
    <location>
        <begin position="167"/>
        <end position="186"/>
    </location>
</feature>
<feature type="transmembrane region" description="Helical" evidence="6">
    <location>
        <begin position="322"/>
        <end position="342"/>
    </location>
</feature>
<evidence type="ECO:0000313" key="8">
    <source>
        <dbReference type="EMBL" id="MRW95719.1"/>
    </source>
</evidence>
<evidence type="ECO:0000313" key="9">
    <source>
        <dbReference type="Proteomes" id="UP000443423"/>
    </source>
</evidence>
<feature type="transmembrane region" description="Helical" evidence="6">
    <location>
        <begin position="293"/>
        <end position="315"/>
    </location>
</feature>
<feature type="transmembrane region" description="Helical" evidence="6">
    <location>
        <begin position="206"/>
        <end position="227"/>
    </location>
</feature>
<evidence type="ECO:0000256" key="5">
    <source>
        <dbReference type="ARBA" id="ARBA00023136"/>
    </source>
</evidence>
<evidence type="ECO:0000256" key="6">
    <source>
        <dbReference type="SAM" id="Phobius"/>
    </source>
</evidence>
<dbReference type="GO" id="GO:0008137">
    <property type="term" value="F:NADH dehydrogenase (ubiquinone) activity"/>
    <property type="evidence" value="ECO:0007669"/>
    <property type="project" value="InterPro"/>
</dbReference>
<dbReference type="GO" id="GO:0005886">
    <property type="term" value="C:plasma membrane"/>
    <property type="evidence" value="ECO:0007669"/>
    <property type="project" value="UniProtKB-SubCell"/>
</dbReference>
<keyword evidence="4 6" id="KW-1133">Transmembrane helix</keyword>
<feature type="domain" description="NADH:quinone oxidoreductase/Mrp antiporter transmembrane" evidence="7">
    <location>
        <begin position="133"/>
        <end position="433"/>
    </location>
</feature>